<feature type="region of interest" description="Disordered" evidence="1">
    <location>
        <begin position="424"/>
        <end position="444"/>
    </location>
</feature>
<evidence type="ECO:0000256" key="1">
    <source>
        <dbReference type="SAM" id="MobiDB-lite"/>
    </source>
</evidence>
<sequence length="444" mass="48814">MAAGNSGADLGQKPAEDEGEPITLFRRPLETLYYLGRCAGASVTFAASWFFSHPITIYLLAPAVAAHVALKQTGYGAILTAEIDAWALYALWWIGLGILSSIGFGSGMHSGLLFLFPHILKVALAAEVCDGVNFDARTDAWYSSEPFHCIEGGEGGEGDWAGPAGDGPGFWVVYKKVIVTAMLWGVGTAIGEVPPYFVSYAATGADQAAAAIPDVEEGLKSDNLIKRTFARMLALMLWMIRRCGFLGVLVLASYPNFAFDLCGVVCGYFHMPFWKFFGATLLGKGLFKVNGQVLFFVALFQRSSRERLMDFLEGVLPNSLPWLQLDEPPARAIHRFVNAQIGEFERKVVKQAADHRGDPTWWWQDIDLRPRAVVAWARGLWPNSVSALWNTIVFLSVSYFAVSCIDSVAQDYKQRLGRRLRARDEAKSERDARSQGNVAGTYGD</sequence>
<keyword evidence="4" id="KW-1185">Reference proteome</keyword>
<evidence type="ECO:0000313" key="3">
    <source>
        <dbReference type="EMBL" id="CAD7700924.1"/>
    </source>
</evidence>
<dbReference type="EMBL" id="CAJHUC010001383">
    <property type="protein sequence ID" value="CAD7700924.1"/>
    <property type="molecule type" value="Genomic_DNA"/>
</dbReference>
<evidence type="ECO:0008006" key="5">
    <source>
        <dbReference type="Google" id="ProtNLM"/>
    </source>
</evidence>
<organism evidence="3 4">
    <name type="scientific">Ostreobium quekettii</name>
    <dbReference type="NCBI Taxonomy" id="121088"/>
    <lineage>
        <taxon>Eukaryota</taxon>
        <taxon>Viridiplantae</taxon>
        <taxon>Chlorophyta</taxon>
        <taxon>core chlorophytes</taxon>
        <taxon>Ulvophyceae</taxon>
        <taxon>TCBD clade</taxon>
        <taxon>Bryopsidales</taxon>
        <taxon>Ostreobineae</taxon>
        <taxon>Ostreobiaceae</taxon>
        <taxon>Ostreobium</taxon>
    </lineage>
</organism>
<dbReference type="AlphaFoldDB" id="A0A8S1J3Z1"/>
<proteinExistence type="predicted"/>
<gene>
    <name evidence="3" type="ORF">OSTQU699_LOCUS6282</name>
</gene>
<dbReference type="Proteomes" id="UP000708148">
    <property type="component" value="Unassembled WGS sequence"/>
</dbReference>
<evidence type="ECO:0000256" key="2">
    <source>
        <dbReference type="SAM" id="Phobius"/>
    </source>
</evidence>
<feature type="transmembrane region" description="Helical" evidence="2">
    <location>
        <begin position="281"/>
        <end position="300"/>
    </location>
</feature>
<comment type="caution">
    <text evidence="3">The sequence shown here is derived from an EMBL/GenBank/DDBJ whole genome shotgun (WGS) entry which is preliminary data.</text>
</comment>
<feature type="transmembrane region" description="Helical" evidence="2">
    <location>
        <begin position="90"/>
        <end position="116"/>
    </location>
</feature>
<evidence type="ECO:0000313" key="4">
    <source>
        <dbReference type="Proteomes" id="UP000708148"/>
    </source>
</evidence>
<name>A0A8S1J3Z1_9CHLO</name>
<reference evidence="3" key="1">
    <citation type="submission" date="2020-12" db="EMBL/GenBank/DDBJ databases">
        <authorList>
            <person name="Iha C."/>
        </authorList>
    </citation>
    <scope>NUCLEOTIDE SEQUENCE</scope>
</reference>
<dbReference type="OrthoDB" id="2016540at2759"/>
<keyword evidence="2" id="KW-0812">Transmembrane</keyword>
<keyword evidence="2" id="KW-0472">Membrane</keyword>
<keyword evidence="2" id="KW-1133">Transmembrane helix</keyword>
<accession>A0A8S1J3Z1</accession>
<feature type="compositionally biased region" description="Basic and acidic residues" evidence="1">
    <location>
        <begin position="424"/>
        <end position="433"/>
    </location>
</feature>
<protein>
    <recommendedName>
        <fullName evidence="5">Vacuole membrane protein</fullName>
    </recommendedName>
</protein>